<organism evidence="2 3">
    <name type="scientific">Salipiger mangrovisoli</name>
    <dbReference type="NCBI Taxonomy" id="2865933"/>
    <lineage>
        <taxon>Bacteria</taxon>
        <taxon>Pseudomonadati</taxon>
        <taxon>Pseudomonadota</taxon>
        <taxon>Alphaproteobacteria</taxon>
        <taxon>Rhodobacterales</taxon>
        <taxon>Roseobacteraceae</taxon>
        <taxon>Salipiger</taxon>
    </lineage>
</organism>
<dbReference type="Gene3D" id="1.10.10.10">
    <property type="entry name" value="Winged helix-like DNA-binding domain superfamily/Winged helix DNA-binding domain"/>
    <property type="match status" value="1"/>
</dbReference>
<protein>
    <submittedName>
        <fullName evidence="2">ROK family transcriptional regulator</fullName>
    </submittedName>
</protein>
<dbReference type="SUPFAM" id="SSF53067">
    <property type="entry name" value="Actin-like ATPase domain"/>
    <property type="match status" value="1"/>
</dbReference>
<dbReference type="Pfam" id="PF00480">
    <property type="entry name" value="ROK"/>
    <property type="match status" value="1"/>
</dbReference>
<evidence type="ECO:0000256" key="1">
    <source>
        <dbReference type="ARBA" id="ARBA00006479"/>
    </source>
</evidence>
<dbReference type="Proteomes" id="UP000607796">
    <property type="component" value="Unassembled WGS sequence"/>
</dbReference>
<dbReference type="RefSeq" id="WP_194137857.1">
    <property type="nucleotide sequence ID" value="NZ_JADFFK010000038.1"/>
</dbReference>
<dbReference type="EMBL" id="JADFFK010000038">
    <property type="protein sequence ID" value="MBE9640589.1"/>
    <property type="molecule type" value="Genomic_DNA"/>
</dbReference>
<dbReference type="PANTHER" id="PTHR18964:SF149">
    <property type="entry name" value="BIFUNCTIONAL UDP-N-ACETYLGLUCOSAMINE 2-EPIMERASE_N-ACETYLMANNOSAMINE KINASE"/>
    <property type="match status" value="1"/>
</dbReference>
<dbReference type="PANTHER" id="PTHR18964">
    <property type="entry name" value="ROK (REPRESSOR, ORF, KINASE) FAMILY"/>
    <property type="match status" value="1"/>
</dbReference>
<comment type="similarity">
    <text evidence="1">Belongs to the ROK (NagC/XylR) family.</text>
</comment>
<dbReference type="InterPro" id="IPR043129">
    <property type="entry name" value="ATPase_NBD"/>
</dbReference>
<evidence type="ECO:0000313" key="3">
    <source>
        <dbReference type="Proteomes" id="UP000607796"/>
    </source>
</evidence>
<keyword evidence="3" id="KW-1185">Reference proteome</keyword>
<comment type="caution">
    <text evidence="2">The sequence shown here is derived from an EMBL/GenBank/DDBJ whole genome shotgun (WGS) entry which is preliminary data.</text>
</comment>
<proteinExistence type="inferred from homology"/>
<dbReference type="Gene3D" id="3.30.420.40">
    <property type="match status" value="2"/>
</dbReference>
<dbReference type="InterPro" id="IPR000600">
    <property type="entry name" value="ROK"/>
</dbReference>
<dbReference type="SUPFAM" id="SSF46785">
    <property type="entry name" value="Winged helix' DNA-binding domain"/>
    <property type="match status" value="1"/>
</dbReference>
<evidence type="ECO:0000313" key="2">
    <source>
        <dbReference type="EMBL" id="MBE9640589.1"/>
    </source>
</evidence>
<dbReference type="InterPro" id="IPR036388">
    <property type="entry name" value="WH-like_DNA-bd_sf"/>
</dbReference>
<sequence length="415" mass="44433">MKRIQLLDYYSGLFGAAGPEGRKGRILARIAGSDGQTRKRLAEDMCIRPATVSKLVLELIQVGLVREGRPEVAGQKGRPEIALAANPQGLVSIVCNTVSRGLHCALVDMAGKVLVADQCELDADTIGHEAFVAALLDLVRAAEGHVPLDSRLAGVVLSLPGIVDEDNRVWRYAAHWPNLTELDFAGMEARLGMPFLLAKNLKCELRARMSESDARAHDATLLLHWGYGIGAAFARRGALDLQYGSFGEVGHFCVDPRSTARCKCGMTGCIEAEAGLWALLDRLGDPSLPSDEWGFADVLAARPDVADWSMSIEYIALCLRNLVLTLKPDHCVITGPFSQTPQIMRALRARFSEVMPANALVVGGTPDLDVGAPGIGYEVVGASALAFGEALKNICGVQGLGVSKTMSRTDMQADD</sequence>
<name>A0ABR9XAT8_9RHOB</name>
<dbReference type="InterPro" id="IPR036390">
    <property type="entry name" value="WH_DNA-bd_sf"/>
</dbReference>
<gene>
    <name evidence="2" type="ORF">IQ782_27440</name>
</gene>
<reference evidence="2 3" key="1">
    <citation type="journal article" date="2021" name="Int. J. Syst. Evol. Microbiol.">
        <title>Salipiger mangrovisoli sp. nov., isolated from mangrove soil and the proposal for the reclassification of Paraphaeobacter pallidus as Salipiger pallidus comb. nov.</title>
        <authorList>
            <person name="Du J."/>
            <person name="Liu Y."/>
            <person name="Pei T."/>
            <person name="Deng M.R."/>
            <person name="Zhu H."/>
        </authorList>
    </citation>
    <scope>NUCLEOTIDE SEQUENCE [LARGE SCALE GENOMIC DNA]</scope>
    <source>
        <strain evidence="2 3">6D45A</strain>
    </source>
</reference>
<accession>A0ABR9XAT8</accession>